<keyword evidence="11" id="KW-1185">Reference proteome</keyword>
<evidence type="ECO:0000256" key="2">
    <source>
        <dbReference type="ARBA" id="ARBA00010617"/>
    </source>
</evidence>
<evidence type="ECO:0000313" key="10">
    <source>
        <dbReference type="EMBL" id="KAH8702362.1"/>
    </source>
</evidence>
<evidence type="ECO:0000256" key="7">
    <source>
        <dbReference type="ARBA" id="ARBA00023033"/>
    </source>
</evidence>
<comment type="caution">
    <text evidence="10">The sequence shown here is derived from an EMBL/GenBank/DDBJ whole genome shotgun (WGS) entry which is preliminary data.</text>
</comment>
<dbReference type="GeneID" id="70250287"/>
<dbReference type="InterPro" id="IPR036396">
    <property type="entry name" value="Cyt_P450_sf"/>
</dbReference>
<dbReference type="Proteomes" id="UP001201262">
    <property type="component" value="Unassembled WGS sequence"/>
</dbReference>
<dbReference type="PANTHER" id="PTHR24287">
    <property type="entry name" value="P450, PUTATIVE (EUROFUNG)-RELATED"/>
    <property type="match status" value="1"/>
</dbReference>
<dbReference type="InterPro" id="IPR001128">
    <property type="entry name" value="Cyt_P450"/>
</dbReference>
<gene>
    <name evidence="10" type="ORF">BGW36DRAFT_424639</name>
</gene>
<dbReference type="AlphaFoldDB" id="A0AAD4KZE5"/>
<dbReference type="PANTHER" id="PTHR24287:SF1">
    <property type="entry name" value="P450, PUTATIVE (EUROFUNG)-RELATED"/>
    <property type="match status" value="1"/>
</dbReference>
<evidence type="ECO:0000256" key="9">
    <source>
        <dbReference type="RuleBase" id="RU000461"/>
    </source>
</evidence>
<organism evidence="10 11">
    <name type="scientific">Talaromyces proteolyticus</name>
    <dbReference type="NCBI Taxonomy" id="1131652"/>
    <lineage>
        <taxon>Eukaryota</taxon>
        <taxon>Fungi</taxon>
        <taxon>Dikarya</taxon>
        <taxon>Ascomycota</taxon>
        <taxon>Pezizomycotina</taxon>
        <taxon>Eurotiomycetes</taxon>
        <taxon>Eurotiomycetidae</taxon>
        <taxon>Eurotiales</taxon>
        <taxon>Trichocomaceae</taxon>
        <taxon>Talaromyces</taxon>
        <taxon>Talaromyces sect. Bacilispori</taxon>
    </lineage>
</organism>
<comment type="cofactor">
    <cofactor evidence="1 8">
        <name>heme</name>
        <dbReference type="ChEBI" id="CHEBI:30413"/>
    </cofactor>
</comment>
<dbReference type="PROSITE" id="PS00086">
    <property type="entry name" value="CYTOCHROME_P450"/>
    <property type="match status" value="1"/>
</dbReference>
<keyword evidence="7 9" id="KW-0503">Monooxygenase</keyword>
<dbReference type="PRINTS" id="PR00464">
    <property type="entry name" value="EP450II"/>
</dbReference>
<evidence type="ECO:0000256" key="3">
    <source>
        <dbReference type="ARBA" id="ARBA00022617"/>
    </source>
</evidence>
<dbReference type="InterPro" id="IPR002402">
    <property type="entry name" value="Cyt_P450_E_grp-II"/>
</dbReference>
<sequence>MLPFILSALACYILLLRPLYDYYRHFTNARRLNCQKPRTKATRLPWGIDFVRRLAKASNQDRLCEEVSSFFEEEQCNTFQVWLPQRHKHFWTTEPRNVQAILATQFSQFELPPEREGVVKPMFGRGIFSANGTYWEHSRAMMRPQFTRQQIADLELEERHFQEMLLHIRPDKESGWIDSIDLRPLFFRLTIDSATEFFFGQSVGSQIEALSDRPLKETHENYGWRSLADHFDSGTRHLGTRARLGPLYWLHNPSDFRENSHQIRQFADYFVQEALKRTAMDDMLEKEEAGGGEEKDRKYVFLHELIKQTRDPIELRSQLLHMLLAGRDTTAGLLSWVFFLLARHPKVYQRLRATVIETFGQYDSPQDITFSRLKACTYLQYVMQETLRLYPQVPVNGRTATTDTCLPVGGGLNGTAPVYIKKGERVNYSVYGMQRRKDIWGPDADEYIPDRWASHRYGWEYLPFNGGPRICLGQQFALTEAGYVITRLVQMFDELVAVDPKEPVINQSTLTSTAKQVRVRLHKADQVC</sequence>
<comment type="similarity">
    <text evidence="2 9">Belongs to the cytochrome P450 family.</text>
</comment>
<dbReference type="InterPro" id="IPR047146">
    <property type="entry name" value="Cyt_P450_E_CYP52_fungi"/>
</dbReference>
<dbReference type="GO" id="GO:0005506">
    <property type="term" value="F:iron ion binding"/>
    <property type="evidence" value="ECO:0007669"/>
    <property type="project" value="InterPro"/>
</dbReference>
<feature type="binding site" description="axial binding residue" evidence="8">
    <location>
        <position position="471"/>
    </location>
    <ligand>
        <name>heme</name>
        <dbReference type="ChEBI" id="CHEBI:30413"/>
    </ligand>
    <ligandPart>
        <name>Fe</name>
        <dbReference type="ChEBI" id="CHEBI:18248"/>
    </ligandPart>
</feature>
<keyword evidence="5 9" id="KW-0560">Oxidoreductase</keyword>
<keyword evidence="3 8" id="KW-0349">Heme</keyword>
<evidence type="ECO:0000256" key="5">
    <source>
        <dbReference type="ARBA" id="ARBA00023002"/>
    </source>
</evidence>
<dbReference type="PRINTS" id="PR00385">
    <property type="entry name" value="P450"/>
</dbReference>
<dbReference type="Gene3D" id="1.10.630.10">
    <property type="entry name" value="Cytochrome P450"/>
    <property type="match status" value="1"/>
</dbReference>
<keyword evidence="6 8" id="KW-0408">Iron</keyword>
<proteinExistence type="inferred from homology"/>
<reference evidence="10" key="1">
    <citation type="submission" date="2021-12" db="EMBL/GenBank/DDBJ databases">
        <title>Convergent genome expansion in fungi linked to evolution of root-endophyte symbiosis.</title>
        <authorList>
            <consortium name="DOE Joint Genome Institute"/>
            <person name="Ke Y.-H."/>
            <person name="Bonito G."/>
            <person name="Liao H.-L."/>
            <person name="Looney B."/>
            <person name="Rojas-Flechas A."/>
            <person name="Nash J."/>
            <person name="Hameed K."/>
            <person name="Schadt C."/>
            <person name="Martin F."/>
            <person name="Crous P.W."/>
            <person name="Miettinen O."/>
            <person name="Magnuson J.K."/>
            <person name="Labbe J."/>
            <person name="Jacobson D."/>
            <person name="Doktycz M.J."/>
            <person name="Veneault-Fourrey C."/>
            <person name="Kuo A."/>
            <person name="Mondo S."/>
            <person name="Calhoun S."/>
            <person name="Riley R."/>
            <person name="Ohm R."/>
            <person name="LaButti K."/>
            <person name="Andreopoulos B."/>
            <person name="Pangilinan J."/>
            <person name="Nolan M."/>
            <person name="Tritt A."/>
            <person name="Clum A."/>
            <person name="Lipzen A."/>
            <person name="Daum C."/>
            <person name="Barry K."/>
            <person name="Grigoriev I.V."/>
            <person name="Vilgalys R."/>
        </authorList>
    </citation>
    <scope>NUCLEOTIDE SEQUENCE</scope>
    <source>
        <strain evidence="10">PMI_201</strain>
    </source>
</reference>
<evidence type="ECO:0000256" key="6">
    <source>
        <dbReference type="ARBA" id="ARBA00023004"/>
    </source>
</evidence>
<dbReference type="InterPro" id="IPR017972">
    <property type="entry name" value="Cyt_P450_CS"/>
</dbReference>
<dbReference type="RefSeq" id="XP_046075738.1">
    <property type="nucleotide sequence ID" value="XM_046220000.1"/>
</dbReference>
<dbReference type="SUPFAM" id="SSF48264">
    <property type="entry name" value="Cytochrome P450"/>
    <property type="match status" value="1"/>
</dbReference>
<accession>A0AAD4KZE5</accession>
<dbReference type="InterPro" id="IPR002974">
    <property type="entry name" value="Cyt_P450_E_CYP52_ascomycetes"/>
</dbReference>
<dbReference type="CDD" id="cd11063">
    <property type="entry name" value="CYP52"/>
    <property type="match status" value="1"/>
</dbReference>
<name>A0AAD4KZE5_9EURO</name>
<dbReference type="Pfam" id="PF00067">
    <property type="entry name" value="p450"/>
    <property type="match status" value="1"/>
</dbReference>
<evidence type="ECO:0000256" key="4">
    <source>
        <dbReference type="ARBA" id="ARBA00022723"/>
    </source>
</evidence>
<protein>
    <submittedName>
        <fullName evidence="10">Cytochrome P450 CYP4/CYP19/CYP26 subfamily</fullName>
    </submittedName>
</protein>
<keyword evidence="4 8" id="KW-0479">Metal-binding</keyword>
<evidence type="ECO:0000313" key="11">
    <source>
        <dbReference type="Proteomes" id="UP001201262"/>
    </source>
</evidence>
<dbReference type="GO" id="GO:0020037">
    <property type="term" value="F:heme binding"/>
    <property type="evidence" value="ECO:0007669"/>
    <property type="project" value="InterPro"/>
</dbReference>
<dbReference type="PRINTS" id="PR01239">
    <property type="entry name" value="EP450IICYP52"/>
</dbReference>
<dbReference type="GO" id="GO:0016712">
    <property type="term" value="F:oxidoreductase activity, acting on paired donors, with incorporation or reduction of molecular oxygen, reduced flavin or flavoprotein as one donor, and incorporation of one atom of oxygen"/>
    <property type="evidence" value="ECO:0007669"/>
    <property type="project" value="InterPro"/>
</dbReference>
<evidence type="ECO:0000256" key="8">
    <source>
        <dbReference type="PIRSR" id="PIRSR602402-1"/>
    </source>
</evidence>
<evidence type="ECO:0000256" key="1">
    <source>
        <dbReference type="ARBA" id="ARBA00001971"/>
    </source>
</evidence>
<dbReference type="EMBL" id="JAJTJA010000003">
    <property type="protein sequence ID" value="KAH8702362.1"/>
    <property type="molecule type" value="Genomic_DNA"/>
</dbReference>